<evidence type="ECO:0000313" key="4">
    <source>
        <dbReference type="Proteomes" id="UP000037069"/>
    </source>
</evidence>
<protein>
    <submittedName>
        <fullName evidence="3">Uncharacterized protein</fullName>
    </submittedName>
</protein>
<dbReference type="PANTHER" id="PTHR21879">
    <property type="entry name" value="FI03362P-RELATED-RELATED"/>
    <property type="match status" value="1"/>
</dbReference>
<gene>
    <name evidence="3" type="ORF">FF38_12529</name>
</gene>
<dbReference type="STRING" id="7375.A0A0L0BND3"/>
<dbReference type="InterPro" id="IPR012464">
    <property type="entry name" value="DUF1676"/>
</dbReference>
<reference evidence="3 4" key="1">
    <citation type="journal article" date="2015" name="Nat. Commun.">
        <title>Lucilia cuprina genome unlocks parasitic fly biology to underpin future interventions.</title>
        <authorList>
            <person name="Anstead C.A."/>
            <person name="Korhonen P.K."/>
            <person name="Young N.D."/>
            <person name="Hall R.S."/>
            <person name="Jex A.R."/>
            <person name="Murali S.C."/>
            <person name="Hughes D.S."/>
            <person name="Lee S.F."/>
            <person name="Perry T."/>
            <person name="Stroehlein A.J."/>
            <person name="Ansell B.R."/>
            <person name="Breugelmans B."/>
            <person name="Hofmann A."/>
            <person name="Qu J."/>
            <person name="Dugan S."/>
            <person name="Lee S.L."/>
            <person name="Chao H."/>
            <person name="Dinh H."/>
            <person name="Han Y."/>
            <person name="Doddapaneni H.V."/>
            <person name="Worley K.C."/>
            <person name="Muzny D.M."/>
            <person name="Ioannidis P."/>
            <person name="Waterhouse R.M."/>
            <person name="Zdobnov E.M."/>
            <person name="James P.J."/>
            <person name="Bagnall N.H."/>
            <person name="Kotze A.C."/>
            <person name="Gibbs R.A."/>
            <person name="Richards S."/>
            <person name="Batterham P."/>
            <person name="Gasser R.B."/>
        </authorList>
    </citation>
    <scope>NUCLEOTIDE SEQUENCE [LARGE SCALE GENOMIC DNA]</scope>
    <source>
        <strain evidence="3 4">LS</strain>
        <tissue evidence="3">Full body</tissue>
    </source>
</reference>
<feature type="transmembrane region" description="Helical" evidence="1">
    <location>
        <begin position="168"/>
        <end position="195"/>
    </location>
</feature>
<name>A0A0L0BND3_LUCCU</name>
<evidence type="ECO:0000313" key="3">
    <source>
        <dbReference type="EMBL" id="KNC21433.1"/>
    </source>
</evidence>
<dbReference type="AlphaFoldDB" id="A0A0L0BND3"/>
<dbReference type="PANTHER" id="PTHR21879:SF24">
    <property type="entry name" value="OSIRIS 10B"/>
    <property type="match status" value="1"/>
</dbReference>
<organism evidence="3 4">
    <name type="scientific">Lucilia cuprina</name>
    <name type="common">Green bottle fly</name>
    <name type="synonym">Australian sheep blowfly</name>
    <dbReference type="NCBI Taxonomy" id="7375"/>
    <lineage>
        <taxon>Eukaryota</taxon>
        <taxon>Metazoa</taxon>
        <taxon>Ecdysozoa</taxon>
        <taxon>Arthropoda</taxon>
        <taxon>Hexapoda</taxon>
        <taxon>Insecta</taxon>
        <taxon>Pterygota</taxon>
        <taxon>Neoptera</taxon>
        <taxon>Endopterygota</taxon>
        <taxon>Diptera</taxon>
        <taxon>Brachycera</taxon>
        <taxon>Muscomorpha</taxon>
        <taxon>Oestroidea</taxon>
        <taxon>Calliphoridae</taxon>
        <taxon>Luciliinae</taxon>
        <taxon>Lucilia</taxon>
    </lineage>
</organism>
<feature type="transmembrane region" description="Helical" evidence="1">
    <location>
        <begin position="674"/>
        <end position="692"/>
    </location>
</feature>
<dbReference type="Pfam" id="PF07898">
    <property type="entry name" value="DUF1676"/>
    <property type="match status" value="3"/>
</dbReference>
<dbReference type="GO" id="GO:0016020">
    <property type="term" value="C:membrane"/>
    <property type="evidence" value="ECO:0007669"/>
    <property type="project" value="TreeGrafter"/>
</dbReference>
<keyword evidence="1" id="KW-0472">Membrane</keyword>
<keyword evidence="1" id="KW-0812">Transmembrane</keyword>
<dbReference type="EMBL" id="JRES01001623">
    <property type="protein sequence ID" value="KNC21433.1"/>
    <property type="molecule type" value="Genomic_DNA"/>
</dbReference>
<feature type="transmembrane region" description="Helical" evidence="1">
    <location>
        <begin position="204"/>
        <end position="232"/>
    </location>
</feature>
<proteinExistence type="predicted"/>
<feature type="signal peptide" evidence="2">
    <location>
        <begin position="1"/>
        <end position="22"/>
    </location>
</feature>
<keyword evidence="4" id="KW-1185">Reference proteome</keyword>
<comment type="caution">
    <text evidence="3">The sequence shown here is derived from an EMBL/GenBank/DDBJ whole genome shotgun (WGS) entry which is preliminary data.</text>
</comment>
<feature type="chain" id="PRO_5005534957" evidence="2">
    <location>
        <begin position="23"/>
        <end position="798"/>
    </location>
</feature>
<dbReference type="OrthoDB" id="8197686at2759"/>
<evidence type="ECO:0000256" key="2">
    <source>
        <dbReference type="SAM" id="SignalP"/>
    </source>
</evidence>
<evidence type="ECO:0000256" key="1">
    <source>
        <dbReference type="SAM" id="Phobius"/>
    </source>
</evidence>
<accession>A0A0L0BND3</accession>
<keyword evidence="2" id="KW-0732">Signal</keyword>
<keyword evidence="1" id="KW-1133">Transmembrane helix</keyword>
<dbReference type="Proteomes" id="UP000037069">
    <property type="component" value="Unassembled WGS sequence"/>
</dbReference>
<sequence length="798" mass="88781">MFKFRCVSLLFVLLQIFDTNLAITTTENDDNSVQEFQYCLRKSSHPNLRECIGRTAISFLQRFDERDNFTFAGSLIAARDDKVASRSLVNFLDTDPVDFRGILENAGAVISQRALEFHMDAIYPGLMFKIGPSADSNSVAQFMLDPTVDERNFNYEEVSTARILTKQYLLPFLLGFKFNLVALVPILFTIICLLLKKSLFIAKLVVYISSILGVGGVAGALGTLGGGLGGLFGGGHGFGGGIPPHPPPPFRGQAFAGGNFGAVAGGGLYPGKNTVYSQYEQDELQHISPYKRQDRKVVFEKTRENTGRISSSSNVRSTVAPVLATPAPDRFYEYEKQVLMQDRSGKLRHSNGKLGPSAYTEDEEEVAGVINVSSNHHFKTSDNSGWKVLNLRVVAIISTQGDVFSARQMGQSMAQCFGQNEIINCLENKIFETLDRAIANNDTWQFSDFLVIEKNTHNTTSSSSLNEDKQNKLLNTSHRRSLSDTLALKMLQLAQTRSLKLQLPSSVNNLFIKRSISSALDDFNADTTDDVEDTGATEQLEQEEGTLRKLNGLVDDKISKIKKSGRKKPFKKLKPSYSSPLDFALTALPSPTYLIKNKNKHNKNKQKHKYKNKFKNKYKNKHKKNKNKIYYSLFNIKPPKGRKKKDKDKNMAMMGGMAMLAMVAQMFLGKVILIAGAAFVMAKVALLISVLFPSNKIHLREFTFQGSLKKGTGGSGGGTDHVIVTGGGGGGGGSHSHEHSSSWHRSMPYEHNKFEIIPADEHKYTEPGTYYEVAETDEFKRRTQYQQQQQNKLNKINF</sequence>